<name>A0AC35TRS7_9BILA</name>
<protein>
    <submittedName>
        <fullName evidence="2">Beta/gamma crystallin 'Greek key' domain-containing protein</fullName>
    </submittedName>
</protein>
<organism evidence="1 2">
    <name type="scientific">Rhabditophanes sp. KR3021</name>
    <dbReference type="NCBI Taxonomy" id="114890"/>
    <lineage>
        <taxon>Eukaryota</taxon>
        <taxon>Metazoa</taxon>
        <taxon>Ecdysozoa</taxon>
        <taxon>Nematoda</taxon>
        <taxon>Chromadorea</taxon>
        <taxon>Rhabditida</taxon>
        <taxon>Tylenchina</taxon>
        <taxon>Panagrolaimomorpha</taxon>
        <taxon>Strongyloidoidea</taxon>
        <taxon>Alloionematidae</taxon>
        <taxon>Rhabditophanes</taxon>
    </lineage>
</organism>
<reference evidence="2" key="1">
    <citation type="submission" date="2016-11" db="UniProtKB">
        <authorList>
            <consortium name="WormBaseParasite"/>
        </authorList>
    </citation>
    <scope>IDENTIFICATION</scope>
    <source>
        <strain evidence="2">KR3021</strain>
    </source>
</reference>
<evidence type="ECO:0000313" key="2">
    <source>
        <dbReference type="WBParaSite" id="RSKR_0000359200.1"/>
    </source>
</evidence>
<evidence type="ECO:0000313" key="1">
    <source>
        <dbReference type="Proteomes" id="UP000095286"/>
    </source>
</evidence>
<accession>A0AC35TRS7</accession>
<sequence>MFNYKLISFICIFTFFSTIIAREVTLFDHVGHKGRQVNVQITQGCSNAIHHRFNDKASSINTHGHCIILCQHPDCNGRCVKVGPGNPDRICRVHNNLDDDNCDFNQRASSSKRC</sequence>
<dbReference type="WBParaSite" id="RSKR_0000359200.1">
    <property type="protein sequence ID" value="RSKR_0000359200.1"/>
    <property type="gene ID" value="RSKR_0000359200"/>
</dbReference>
<dbReference type="Proteomes" id="UP000095286">
    <property type="component" value="Unplaced"/>
</dbReference>
<proteinExistence type="predicted"/>